<dbReference type="InterPro" id="IPR036390">
    <property type="entry name" value="WH_DNA-bd_sf"/>
</dbReference>
<dbReference type="AlphaFoldDB" id="A0A1J0AA45"/>
<dbReference type="PANTHER" id="PTHR33204">
    <property type="entry name" value="TRANSCRIPTIONAL REGULATOR, MARR FAMILY"/>
    <property type="match status" value="1"/>
</dbReference>
<evidence type="ECO:0000313" key="5">
    <source>
        <dbReference type="EMBL" id="APB32769.1"/>
    </source>
</evidence>
<evidence type="ECO:0000259" key="4">
    <source>
        <dbReference type="PROSITE" id="PS51118"/>
    </source>
</evidence>
<dbReference type="SUPFAM" id="SSF46785">
    <property type="entry name" value="Winged helix' DNA-binding domain"/>
    <property type="match status" value="1"/>
</dbReference>
<evidence type="ECO:0000313" key="6">
    <source>
        <dbReference type="Proteomes" id="UP000180235"/>
    </source>
</evidence>
<sequence>MPTDLPVSYETFWQDERLACAVSAALGVIAGRWKVLILRELLPGAQRFNQLQRALVGISSKVLTEQLRQMEQDGIIHRQDFAELPLRVEYALTPLGRQLHPVLHLMHQWGSDYLARQPQRWEQWVSQDD</sequence>
<dbReference type="InterPro" id="IPR036388">
    <property type="entry name" value="WH-like_DNA-bd_sf"/>
</dbReference>
<dbReference type="InterPro" id="IPR002577">
    <property type="entry name" value="HTH_HxlR"/>
</dbReference>
<dbReference type="Gene3D" id="1.10.10.10">
    <property type="entry name" value="Winged helix-like DNA-binding domain superfamily/Winged helix DNA-binding domain"/>
    <property type="match status" value="1"/>
</dbReference>
<organism evidence="5 6">
    <name type="scientific">Gloeomargarita lithophora Alchichica-D10</name>
    <dbReference type="NCBI Taxonomy" id="1188229"/>
    <lineage>
        <taxon>Bacteria</taxon>
        <taxon>Bacillati</taxon>
        <taxon>Cyanobacteriota</taxon>
        <taxon>Cyanophyceae</taxon>
        <taxon>Gloeomargaritales</taxon>
        <taxon>Gloeomargaritaceae</taxon>
        <taxon>Gloeomargarita</taxon>
    </lineage>
</organism>
<feature type="domain" description="HTH hxlR-type" evidence="4">
    <location>
        <begin position="20"/>
        <end position="118"/>
    </location>
</feature>
<evidence type="ECO:0000256" key="2">
    <source>
        <dbReference type="ARBA" id="ARBA00023125"/>
    </source>
</evidence>
<dbReference type="Proteomes" id="UP000180235">
    <property type="component" value="Chromosome"/>
</dbReference>
<keyword evidence="2" id="KW-0238">DNA-binding</keyword>
<dbReference type="OrthoDB" id="9791143at2"/>
<dbReference type="PROSITE" id="PS51118">
    <property type="entry name" value="HTH_HXLR"/>
    <property type="match status" value="1"/>
</dbReference>
<dbReference type="KEGG" id="glt:GlitD10_0458"/>
<accession>A0A1J0AA45</accession>
<evidence type="ECO:0000256" key="1">
    <source>
        <dbReference type="ARBA" id="ARBA00023015"/>
    </source>
</evidence>
<keyword evidence="6" id="KW-1185">Reference proteome</keyword>
<keyword evidence="3" id="KW-0804">Transcription</keyword>
<dbReference type="EMBL" id="CP017675">
    <property type="protein sequence ID" value="APB32769.1"/>
    <property type="molecule type" value="Genomic_DNA"/>
</dbReference>
<keyword evidence="1" id="KW-0805">Transcription regulation</keyword>
<protein>
    <submittedName>
        <fullName evidence="5">Transcriptional regulator</fullName>
    </submittedName>
</protein>
<reference evidence="5 6" key="1">
    <citation type="submission" date="2016-10" db="EMBL/GenBank/DDBJ databases">
        <title>Description of Gloeomargarita lithophora gen. nov., sp. nov., a thylakoid-bearing basal-branching cyanobacterium with intracellular carbonates, and proposal for Gloeomargaritales ord. nov.</title>
        <authorList>
            <person name="Moreira D."/>
            <person name="Tavera R."/>
            <person name="Benzerara K."/>
            <person name="Skouri-Panet F."/>
            <person name="Couradeau E."/>
            <person name="Gerard E."/>
            <person name="Loussert C."/>
            <person name="Novelo E."/>
            <person name="Zivanovic Y."/>
            <person name="Lopez-Garcia P."/>
        </authorList>
    </citation>
    <scope>NUCLEOTIDE SEQUENCE [LARGE SCALE GENOMIC DNA]</scope>
    <source>
        <strain evidence="5 6">D10</strain>
    </source>
</reference>
<proteinExistence type="predicted"/>
<name>A0A1J0AA45_9CYAN</name>
<dbReference type="Pfam" id="PF01638">
    <property type="entry name" value="HxlR"/>
    <property type="match status" value="1"/>
</dbReference>
<dbReference type="RefSeq" id="WP_071453455.1">
    <property type="nucleotide sequence ID" value="NZ_CP017675.1"/>
</dbReference>
<dbReference type="STRING" id="1188229.GlitD10_0458"/>
<dbReference type="GO" id="GO:0003677">
    <property type="term" value="F:DNA binding"/>
    <property type="evidence" value="ECO:0007669"/>
    <property type="project" value="UniProtKB-KW"/>
</dbReference>
<evidence type="ECO:0000256" key="3">
    <source>
        <dbReference type="ARBA" id="ARBA00023163"/>
    </source>
</evidence>
<gene>
    <name evidence="5" type="ORF">GlitD10_0458</name>
</gene>